<organism evidence="1">
    <name type="scientific">bioreactor metagenome</name>
    <dbReference type="NCBI Taxonomy" id="1076179"/>
    <lineage>
        <taxon>unclassified sequences</taxon>
        <taxon>metagenomes</taxon>
        <taxon>ecological metagenomes</taxon>
    </lineage>
</organism>
<name>A0A645H902_9ZZZZ</name>
<dbReference type="EMBL" id="VSSQ01089036">
    <property type="protein sequence ID" value="MPN35448.1"/>
    <property type="molecule type" value="Genomic_DNA"/>
</dbReference>
<dbReference type="AlphaFoldDB" id="A0A645H902"/>
<sequence>MLTENSVWINGEKITHIGVVRAYAETSFEKVKSEENMLEEQLRFMLE</sequence>
<accession>A0A645H902</accession>
<reference evidence="1" key="1">
    <citation type="submission" date="2019-08" db="EMBL/GenBank/DDBJ databases">
        <authorList>
            <person name="Kucharzyk K."/>
            <person name="Murdoch R.W."/>
            <person name="Higgins S."/>
            <person name="Loffler F."/>
        </authorList>
    </citation>
    <scope>NUCLEOTIDE SEQUENCE</scope>
</reference>
<evidence type="ECO:0000313" key="1">
    <source>
        <dbReference type="EMBL" id="MPN35448.1"/>
    </source>
</evidence>
<gene>
    <name evidence="1" type="ORF">SDC9_182946</name>
</gene>
<protein>
    <submittedName>
        <fullName evidence="1">Uncharacterized protein</fullName>
    </submittedName>
</protein>
<proteinExistence type="predicted"/>
<comment type="caution">
    <text evidence="1">The sequence shown here is derived from an EMBL/GenBank/DDBJ whole genome shotgun (WGS) entry which is preliminary data.</text>
</comment>